<proteinExistence type="predicted"/>
<dbReference type="AlphaFoldDB" id="A0A0E9WJW2"/>
<organism evidence="1">
    <name type="scientific">Anguilla anguilla</name>
    <name type="common">European freshwater eel</name>
    <name type="synonym">Muraena anguilla</name>
    <dbReference type="NCBI Taxonomy" id="7936"/>
    <lineage>
        <taxon>Eukaryota</taxon>
        <taxon>Metazoa</taxon>
        <taxon>Chordata</taxon>
        <taxon>Craniata</taxon>
        <taxon>Vertebrata</taxon>
        <taxon>Euteleostomi</taxon>
        <taxon>Actinopterygii</taxon>
        <taxon>Neopterygii</taxon>
        <taxon>Teleostei</taxon>
        <taxon>Anguilliformes</taxon>
        <taxon>Anguillidae</taxon>
        <taxon>Anguilla</taxon>
    </lineage>
</organism>
<accession>A0A0E9WJW2</accession>
<name>A0A0E9WJW2_ANGAN</name>
<sequence length="65" mass="7378">MKTALSSTRTPYPSSGWDRRTIFYKAGRPTVINKHAKNHTFNANKDTGTSLLPVIDYLKAMNKCY</sequence>
<reference evidence="1" key="1">
    <citation type="submission" date="2014-11" db="EMBL/GenBank/DDBJ databases">
        <authorList>
            <person name="Amaro Gonzalez C."/>
        </authorList>
    </citation>
    <scope>NUCLEOTIDE SEQUENCE</scope>
</reference>
<protein>
    <submittedName>
        <fullName evidence="1">Uncharacterized protein</fullName>
    </submittedName>
</protein>
<evidence type="ECO:0000313" key="1">
    <source>
        <dbReference type="EMBL" id="JAH89748.1"/>
    </source>
</evidence>
<reference evidence="1" key="2">
    <citation type="journal article" date="2015" name="Fish Shellfish Immunol.">
        <title>Early steps in the European eel (Anguilla anguilla)-Vibrio vulnificus interaction in the gills: Role of the RtxA13 toxin.</title>
        <authorList>
            <person name="Callol A."/>
            <person name="Pajuelo D."/>
            <person name="Ebbesson L."/>
            <person name="Teles M."/>
            <person name="MacKenzie S."/>
            <person name="Amaro C."/>
        </authorList>
    </citation>
    <scope>NUCLEOTIDE SEQUENCE</scope>
</reference>
<dbReference type="EMBL" id="GBXM01018829">
    <property type="protein sequence ID" value="JAH89748.1"/>
    <property type="molecule type" value="Transcribed_RNA"/>
</dbReference>